<evidence type="ECO:0000256" key="8">
    <source>
        <dbReference type="ARBA" id="ARBA00022989"/>
    </source>
</evidence>
<keyword evidence="9" id="KW-0625">Polysaccharide transport</keyword>
<feature type="transmembrane region" description="Helical" evidence="11">
    <location>
        <begin position="127"/>
        <end position="157"/>
    </location>
</feature>
<keyword evidence="10 11" id="KW-0472">Membrane</keyword>
<keyword evidence="4 11" id="KW-1003">Cell membrane</keyword>
<keyword evidence="5" id="KW-0762">Sugar transport</keyword>
<keyword evidence="8 11" id="KW-1133">Transmembrane helix</keyword>
<dbReference type="PROSITE" id="PS51012">
    <property type="entry name" value="ABC_TM2"/>
    <property type="match status" value="1"/>
</dbReference>
<dbReference type="RefSeq" id="WP_163461623.1">
    <property type="nucleotide sequence ID" value="NZ_JAAAMG010000003.1"/>
</dbReference>
<evidence type="ECO:0000256" key="11">
    <source>
        <dbReference type="RuleBase" id="RU361157"/>
    </source>
</evidence>
<evidence type="ECO:0000256" key="6">
    <source>
        <dbReference type="ARBA" id="ARBA00022692"/>
    </source>
</evidence>
<reference evidence="13 14" key="1">
    <citation type="submission" date="2020-01" db="EMBL/GenBank/DDBJ databases">
        <title>Jiella pacifica sp. nov.</title>
        <authorList>
            <person name="Xue Z."/>
            <person name="Zhu S."/>
            <person name="Chen J."/>
            <person name="Yang J."/>
        </authorList>
    </citation>
    <scope>NUCLEOTIDE SEQUENCE [LARGE SCALE GENOMIC DNA]</scope>
    <source>
        <strain evidence="13 14">40Bstr34</strain>
    </source>
</reference>
<evidence type="ECO:0000256" key="9">
    <source>
        <dbReference type="ARBA" id="ARBA00023047"/>
    </source>
</evidence>
<evidence type="ECO:0000256" key="5">
    <source>
        <dbReference type="ARBA" id="ARBA00022597"/>
    </source>
</evidence>
<evidence type="ECO:0000259" key="12">
    <source>
        <dbReference type="PROSITE" id="PS51012"/>
    </source>
</evidence>
<feature type="transmembrane region" description="Helical" evidence="11">
    <location>
        <begin position="202"/>
        <end position="220"/>
    </location>
</feature>
<gene>
    <name evidence="13" type="ORF">GTK09_05165</name>
</gene>
<keyword evidence="7" id="KW-0972">Capsule biogenesis/degradation</keyword>
<dbReference type="GO" id="GO:0140359">
    <property type="term" value="F:ABC-type transporter activity"/>
    <property type="evidence" value="ECO:0007669"/>
    <property type="project" value="InterPro"/>
</dbReference>
<evidence type="ECO:0000256" key="10">
    <source>
        <dbReference type="ARBA" id="ARBA00023136"/>
    </source>
</evidence>
<name>A0A6N9SXK2_9HYPH</name>
<evidence type="ECO:0000256" key="7">
    <source>
        <dbReference type="ARBA" id="ARBA00022903"/>
    </source>
</evidence>
<organism evidence="13 14">
    <name type="scientific">Jiella pacifica</name>
    <dbReference type="NCBI Taxonomy" id="2696469"/>
    <lineage>
        <taxon>Bacteria</taxon>
        <taxon>Pseudomonadati</taxon>
        <taxon>Pseudomonadota</taxon>
        <taxon>Alphaproteobacteria</taxon>
        <taxon>Hyphomicrobiales</taxon>
        <taxon>Aurantimonadaceae</taxon>
        <taxon>Jiella</taxon>
    </lineage>
</organism>
<dbReference type="InterPro" id="IPR013525">
    <property type="entry name" value="ABC2_TM"/>
</dbReference>
<proteinExistence type="inferred from homology"/>
<evidence type="ECO:0000256" key="1">
    <source>
        <dbReference type="ARBA" id="ARBA00004651"/>
    </source>
</evidence>
<feature type="transmembrane region" description="Helical" evidence="11">
    <location>
        <begin position="169"/>
        <end position="190"/>
    </location>
</feature>
<keyword evidence="14" id="KW-1185">Reference proteome</keyword>
<dbReference type="GO" id="GO:0015774">
    <property type="term" value="P:polysaccharide transport"/>
    <property type="evidence" value="ECO:0007669"/>
    <property type="project" value="UniProtKB-KW"/>
</dbReference>
<dbReference type="AlphaFoldDB" id="A0A6N9SXK2"/>
<comment type="subcellular location">
    <subcellularLocation>
        <location evidence="11">Cell inner membrane</location>
        <topology evidence="11">Multi-pass membrane protein</topology>
    </subcellularLocation>
    <subcellularLocation>
        <location evidence="1">Cell membrane</location>
        <topology evidence="1">Multi-pass membrane protein</topology>
    </subcellularLocation>
</comment>
<dbReference type="EMBL" id="JAAAMG010000003">
    <property type="protein sequence ID" value="NDW03813.1"/>
    <property type="molecule type" value="Genomic_DNA"/>
</dbReference>
<dbReference type="InterPro" id="IPR047817">
    <property type="entry name" value="ABC2_TM_bact-type"/>
</dbReference>
<comment type="caution">
    <text evidence="13">The sequence shown here is derived from an EMBL/GenBank/DDBJ whole genome shotgun (WGS) entry which is preliminary data.</text>
</comment>
<keyword evidence="6 11" id="KW-0812">Transmembrane</keyword>
<feature type="transmembrane region" description="Helical" evidence="11">
    <location>
        <begin position="255"/>
        <end position="273"/>
    </location>
</feature>
<evidence type="ECO:0000256" key="4">
    <source>
        <dbReference type="ARBA" id="ARBA00022475"/>
    </source>
</evidence>
<dbReference type="Pfam" id="PF01061">
    <property type="entry name" value="ABC2_membrane"/>
    <property type="match status" value="1"/>
</dbReference>
<dbReference type="Proteomes" id="UP000469011">
    <property type="component" value="Unassembled WGS sequence"/>
</dbReference>
<dbReference type="GO" id="GO:0043190">
    <property type="term" value="C:ATP-binding cassette (ABC) transporter complex"/>
    <property type="evidence" value="ECO:0007669"/>
    <property type="project" value="InterPro"/>
</dbReference>
<dbReference type="GO" id="GO:0015920">
    <property type="term" value="P:lipopolysaccharide transport"/>
    <property type="evidence" value="ECO:0007669"/>
    <property type="project" value="TreeGrafter"/>
</dbReference>
<evidence type="ECO:0000256" key="3">
    <source>
        <dbReference type="ARBA" id="ARBA00022448"/>
    </source>
</evidence>
<dbReference type="PANTHER" id="PTHR30413">
    <property type="entry name" value="INNER MEMBRANE TRANSPORT PERMEASE"/>
    <property type="match status" value="1"/>
</dbReference>
<dbReference type="InterPro" id="IPR000412">
    <property type="entry name" value="ABC_2_transport"/>
</dbReference>
<dbReference type="PRINTS" id="PR00164">
    <property type="entry name" value="ABC2TRNSPORT"/>
</dbReference>
<feature type="transmembrane region" description="Helical" evidence="11">
    <location>
        <begin position="84"/>
        <end position="106"/>
    </location>
</feature>
<feature type="transmembrane region" description="Helical" evidence="11">
    <location>
        <begin position="56"/>
        <end position="78"/>
    </location>
</feature>
<evidence type="ECO:0000313" key="13">
    <source>
        <dbReference type="EMBL" id="NDW03813.1"/>
    </source>
</evidence>
<accession>A0A6N9SXK2</accession>
<feature type="domain" description="ABC transmembrane type-2" evidence="12">
    <location>
        <begin position="55"/>
        <end position="276"/>
    </location>
</feature>
<evidence type="ECO:0000313" key="14">
    <source>
        <dbReference type="Proteomes" id="UP000469011"/>
    </source>
</evidence>
<comment type="similarity">
    <text evidence="2 11">Belongs to the ABC-2 integral membrane protein family.</text>
</comment>
<keyword evidence="3 11" id="KW-0813">Transport</keyword>
<sequence length="283" mass="32448">MTVATETNDRRNATARLARYGDGLRDFLSRLATQWRVIRALMIRDMMARYGRENIGFLWLIGEPVLLIGGIIILWSVMKGSVTHGVSVIAFALTGYSMLTIWRHIVSRGTNALKLSTGLLFHQNVRVLDTILAQILMESISTFLSFLFCYLLLYLFGFVELVHDPLLMVLAWVLMTLFSGGFALCLGGLVEMSKPIERMIQPVMYFMLPLTGAFYMVDWMPQRVRDFLLLFPMVHAQEMFRAGFMGPRLTYYYDGWYLFVCGIIAFWLGLAFIKHAERNLHVA</sequence>
<dbReference type="PANTHER" id="PTHR30413:SF10">
    <property type="entry name" value="CAPSULE POLYSACCHARIDE EXPORT INNER-MEMBRANE PROTEIN CTRC"/>
    <property type="match status" value="1"/>
</dbReference>
<evidence type="ECO:0000256" key="2">
    <source>
        <dbReference type="ARBA" id="ARBA00007783"/>
    </source>
</evidence>
<protein>
    <recommendedName>
        <fullName evidence="11">Transport permease protein</fullName>
    </recommendedName>
</protein>